<dbReference type="GO" id="GO:0003676">
    <property type="term" value="F:nucleic acid binding"/>
    <property type="evidence" value="ECO:0007669"/>
    <property type="project" value="InterPro"/>
</dbReference>
<accession>I9S8B3</accession>
<evidence type="ECO:0000313" key="2">
    <source>
        <dbReference type="EMBL" id="EIY51991.1"/>
    </source>
</evidence>
<dbReference type="EMBL" id="AGXS01000015">
    <property type="protein sequence ID" value="EIY51991.1"/>
    <property type="molecule type" value="Genomic_DNA"/>
</dbReference>
<dbReference type="STRING" id="997884.HMPREF1068_01538"/>
<dbReference type="AlphaFoldDB" id="I9S8B3"/>
<name>I9S8B3_9BACE</name>
<dbReference type="HOGENOM" id="CLU_080101_0_0_10"/>
<reference evidence="2 3" key="1">
    <citation type="submission" date="2012-02" db="EMBL/GenBank/DDBJ databases">
        <title>The Genome Sequence of Bacteroides nordii CL02T12C05.</title>
        <authorList>
            <consortium name="The Broad Institute Genome Sequencing Platform"/>
            <person name="Earl A."/>
            <person name="Ward D."/>
            <person name="Feldgarden M."/>
            <person name="Gevers D."/>
            <person name="Zitomersky N.L."/>
            <person name="Coyne M.J."/>
            <person name="Comstock L.E."/>
            <person name="Young S.K."/>
            <person name="Zeng Q."/>
            <person name="Gargeya S."/>
            <person name="Fitzgerald M."/>
            <person name="Haas B."/>
            <person name="Abouelleil A."/>
            <person name="Alvarado L."/>
            <person name="Arachchi H.M."/>
            <person name="Berlin A."/>
            <person name="Chapman S.B."/>
            <person name="Gearin G."/>
            <person name="Goldberg J."/>
            <person name="Griggs A."/>
            <person name="Gujja S."/>
            <person name="Hansen M."/>
            <person name="Heiman D."/>
            <person name="Howarth C."/>
            <person name="Larimer J."/>
            <person name="Lui A."/>
            <person name="MacDonald P.J.P."/>
            <person name="McCowen C."/>
            <person name="Montmayeur A."/>
            <person name="Murphy C."/>
            <person name="Neiman D."/>
            <person name="Pearson M."/>
            <person name="Priest M."/>
            <person name="Roberts A."/>
            <person name="Saif S."/>
            <person name="Shea T."/>
            <person name="Sisk P."/>
            <person name="Stolte C."/>
            <person name="Sykes S."/>
            <person name="Wortman J."/>
            <person name="Nusbaum C."/>
            <person name="Birren B."/>
        </authorList>
    </citation>
    <scope>NUCLEOTIDE SEQUENCE [LARGE SCALE GENOMIC DNA]</scope>
    <source>
        <strain evidence="2 3">CL02T12C05</strain>
    </source>
</reference>
<dbReference type="eggNOG" id="COG3586">
    <property type="taxonomic scope" value="Bacteria"/>
</dbReference>
<protein>
    <recommendedName>
        <fullName evidence="1">DUF5655 domain-containing protein</fullName>
    </recommendedName>
</protein>
<dbReference type="Proteomes" id="UP000003089">
    <property type="component" value="Unassembled WGS sequence"/>
</dbReference>
<dbReference type="Gene3D" id="3.40.1350.10">
    <property type="match status" value="1"/>
</dbReference>
<feature type="domain" description="DUF5655" evidence="1">
    <location>
        <begin position="192"/>
        <end position="300"/>
    </location>
</feature>
<dbReference type="Pfam" id="PF18899">
    <property type="entry name" value="DUF5655"/>
    <property type="match status" value="1"/>
</dbReference>
<organism evidence="2 3">
    <name type="scientific">Bacteroides nordii CL02T12C05</name>
    <dbReference type="NCBI Taxonomy" id="997884"/>
    <lineage>
        <taxon>Bacteria</taxon>
        <taxon>Pseudomonadati</taxon>
        <taxon>Bacteroidota</taxon>
        <taxon>Bacteroidia</taxon>
        <taxon>Bacteroidales</taxon>
        <taxon>Bacteroidaceae</taxon>
        <taxon>Bacteroides</taxon>
    </lineage>
</organism>
<gene>
    <name evidence="2" type="ORF">HMPREF1068_01538</name>
</gene>
<proteinExistence type="predicted"/>
<evidence type="ECO:0000313" key="3">
    <source>
        <dbReference type="Proteomes" id="UP000003089"/>
    </source>
</evidence>
<dbReference type="RefSeq" id="WP_007484556.1">
    <property type="nucleotide sequence ID" value="NZ_JH724314.1"/>
</dbReference>
<sequence>MPLYKNTSTQLSNLKEKPFKLEREIQRLFENNLSAIMGLELVKSEFTIKNKRIDTLGFDPQSKGFVIIEYKRERNSSVFDQGLTYLSLMLANKADFILEYNENKQKSLKRTDVDWSQSRVAFVTPSFTENQKEAVNFKDLAIELWEIKRYEGELIFINPIHKTNATESIMPILQRSPKYQQISNEIKAYTETEHLQGKSDHIVELYEKYKNAILNLSTDIEVKPQKLYVAFKKNNSNFCDIEVQKNSLKIFINMSKGKLDDSKSLAHDVSTVGHWGNGDYMIKIESDVNLEYIMSLVKQAIV</sequence>
<evidence type="ECO:0000259" key="1">
    <source>
        <dbReference type="Pfam" id="PF18899"/>
    </source>
</evidence>
<comment type="caution">
    <text evidence="2">The sequence shown here is derived from an EMBL/GenBank/DDBJ whole genome shotgun (WGS) entry which is preliminary data.</text>
</comment>
<dbReference type="InterPro" id="IPR043714">
    <property type="entry name" value="DUF5655"/>
</dbReference>
<dbReference type="InterPro" id="IPR011856">
    <property type="entry name" value="tRNA_endonuc-like_dom_sf"/>
</dbReference>
<keyword evidence="3" id="KW-1185">Reference proteome</keyword>
<dbReference type="PATRIC" id="fig|997884.3.peg.1564"/>